<protein>
    <submittedName>
        <fullName evidence="1">Uncharacterized protein</fullName>
    </submittedName>
</protein>
<name>A0A1H4WSC4_9PSEU</name>
<evidence type="ECO:0000313" key="1">
    <source>
        <dbReference type="EMBL" id="SEC96247.1"/>
    </source>
</evidence>
<accession>A0A1H4WSC4</accession>
<dbReference type="Proteomes" id="UP000199622">
    <property type="component" value="Unassembled WGS sequence"/>
</dbReference>
<evidence type="ECO:0000313" key="2">
    <source>
        <dbReference type="Proteomes" id="UP000199622"/>
    </source>
</evidence>
<keyword evidence="2" id="KW-1185">Reference proteome</keyword>
<sequence length="44" mass="4701">MKTFEERAATAAWAAVAHQPLRTFAASQPGNATAKRTRLTTEAA</sequence>
<gene>
    <name evidence="1" type="ORF">SAMN04489727_5774</name>
</gene>
<dbReference type="RefSeq" id="WP_279627702.1">
    <property type="nucleotide sequence ID" value="NZ_FNSO01000004.1"/>
</dbReference>
<dbReference type="AlphaFoldDB" id="A0A1H4WSC4"/>
<dbReference type="EMBL" id="FNSO01000004">
    <property type="protein sequence ID" value="SEC96247.1"/>
    <property type="molecule type" value="Genomic_DNA"/>
</dbReference>
<organism evidence="1 2">
    <name type="scientific">Amycolatopsis tolypomycina</name>
    <dbReference type="NCBI Taxonomy" id="208445"/>
    <lineage>
        <taxon>Bacteria</taxon>
        <taxon>Bacillati</taxon>
        <taxon>Actinomycetota</taxon>
        <taxon>Actinomycetes</taxon>
        <taxon>Pseudonocardiales</taxon>
        <taxon>Pseudonocardiaceae</taxon>
        <taxon>Amycolatopsis</taxon>
    </lineage>
</organism>
<reference evidence="2" key="1">
    <citation type="submission" date="2016-10" db="EMBL/GenBank/DDBJ databases">
        <authorList>
            <person name="Varghese N."/>
            <person name="Submissions S."/>
        </authorList>
    </citation>
    <scope>NUCLEOTIDE SEQUENCE [LARGE SCALE GENOMIC DNA]</scope>
    <source>
        <strain evidence="2">DSM 44544</strain>
    </source>
</reference>
<proteinExistence type="predicted"/>